<dbReference type="Pfam" id="PF03807">
    <property type="entry name" value="F420_oxidored"/>
    <property type="match status" value="1"/>
</dbReference>
<evidence type="ECO:0000259" key="7">
    <source>
        <dbReference type="Pfam" id="PF14748"/>
    </source>
</evidence>
<dbReference type="HAMAP" id="MF_01925">
    <property type="entry name" value="P5C_reductase"/>
    <property type="match status" value="1"/>
</dbReference>
<name>A0ABQ6YT32_9NOCA</name>
<keyword evidence="3 4" id="KW-0560">Oxidoreductase</keyword>
<dbReference type="PANTHER" id="PTHR11645:SF0">
    <property type="entry name" value="PYRROLINE-5-CARBOXYLATE REDUCTASE 3"/>
    <property type="match status" value="1"/>
</dbReference>
<dbReference type="InterPro" id="IPR028939">
    <property type="entry name" value="P5C_Rdtase_cat_N"/>
</dbReference>
<dbReference type="Proteomes" id="UP000798951">
    <property type="component" value="Unassembled WGS sequence"/>
</dbReference>
<dbReference type="PIRSF" id="PIRSF000193">
    <property type="entry name" value="Pyrrol-5-carb_rd"/>
    <property type="match status" value="1"/>
</dbReference>
<accession>A0ABQ6YT32</accession>
<dbReference type="Gene3D" id="3.40.50.720">
    <property type="entry name" value="NAD(P)-binding Rossmann-like Domain"/>
    <property type="match status" value="1"/>
</dbReference>
<dbReference type="SUPFAM" id="SSF51735">
    <property type="entry name" value="NAD(P)-binding Rossmann-fold domains"/>
    <property type="match status" value="1"/>
</dbReference>
<dbReference type="InterPro" id="IPR036291">
    <property type="entry name" value="NAD(P)-bd_dom_sf"/>
</dbReference>
<comment type="subcellular location">
    <subcellularLocation>
        <location evidence="4">Cytoplasm</location>
    </subcellularLocation>
</comment>
<evidence type="ECO:0000313" key="8">
    <source>
        <dbReference type="EMBL" id="KAF0848954.1"/>
    </source>
</evidence>
<evidence type="ECO:0000256" key="1">
    <source>
        <dbReference type="ARBA" id="ARBA00005525"/>
    </source>
</evidence>
<dbReference type="SUPFAM" id="SSF48179">
    <property type="entry name" value="6-phosphogluconate dehydrogenase C-terminal domain-like"/>
    <property type="match status" value="1"/>
</dbReference>
<feature type="domain" description="Pyrroline-5-carboxylate reductase dimerisation" evidence="7">
    <location>
        <begin position="163"/>
        <end position="266"/>
    </location>
</feature>
<dbReference type="Pfam" id="PF14748">
    <property type="entry name" value="P5CR_dimer"/>
    <property type="match status" value="1"/>
</dbReference>
<evidence type="ECO:0000259" key="6">
    <source>
        <dbReference type="Pfam" id="PF03807"/>
    </source>
</evidence>
<dbReference type="Gene3D" id="1.10.3730.10">
    <property type="entry name" value="ProC C-terminal domain-like"/>
    <property type="match status" value="1"/>
</dbReference>
<comment type="caution">
    <text evidence="8">The sequence shown here is derived from an EMBL/GenBank/DDBJ whole genome shotgun (WGS) entry which is preliminary data.</text>
</comment>
<comment type="catalytic activity">
    <reaction evidence="4">
        <text>L-proline + NADP(+) = (S)-1-pyrroline-5-carboxylate + NADPH + 2 H(+)</text>
        <dbReference type="Rhea" id="RHEA:14109"/>
        <dbReference type="ChEBI" id="CHEBI:15378"/>
        <dbReference type="ChEBI" id="CHEBI:17388"/>
        <dbReference type="ChEBI" id="CHEBI:57783"/>
        <dbReference type="ChEBI" id="CHEBI:58349"/>
        <dbReference type="ChEBI" id="CHEBI:60039"/>
        <dbReference type="EC" id="1.5.1.2"/>
    </reaction>
</comment>
<dbReference type="EMBL" id="VMSD01000001">
    <property type="protein sequence ID" value="KAF0848954.1"/>
    <property type="molecule type" value="Genomic_DNA"/>
</dbReference>
<keyword evidence="4" id="KW-0963">Cytoplasm</keyword>
<feature type="domain" description="Pyrroline-5-carboxylate reductase catalytic N-terminal" evidence="6">
    <location>
        <begin position="3"/>
        <end position="100"/>
    </location>
</feature>
<dbReference type="EC" id="1.5.1.2" evidence="4 5"/>
<dbReference type="InterPro" id="IPR029036">
    <property type="entry name" value="P5CR_dimer"/>
</dbReference>
<evidence type="ECO:0000256" key="5">
    <source>
        <dbReference type="NCBIfam" id="TIGR00112"/>
    </source>
</evidence>
<comment type="pathway">
    <text evidence="4">Amino-acid biosynthesis; L-proline biosynthesis; L-proline from L-glutamate 5-semialdehyde: step 1/1.</text>
</comment>
<comment type="function">
    <text evidence="4">Catalyzes the reduction of 1-pyrroline-5-carboxylate (PCA) to L-proline.</text>
</comment>
<evidence type="ECO:0000256" key="4">
    <source>
        <dbReference type="HAMAP-Rule" id="MF_01925"/>
    </source>
</evidence>
<evidence type="ECO:0000256" key="3">
    <source>
        <dbReference type="ARBA" id="ARBA00023002"/>
    </source>
</evidence>
<proteinExistence type="inferred from homology"/>
<evidence type="ECO:0000313" key="9">
    <source>
        <dbReference type="Proteomes" id="UP000798951"/>
    </source>
</evidence>
<evidence type="ECO:0000256" key="2">
    <source>
        <dbReference type="ARBA" id="ARBA00022857"/>
    </source>
</evidence>
<keyword evidence="4" id="KW-0028">Amino-acid biosynthesis</keyword>
<sequence>MTRIAVVGGGRIGEALVAGLLEAGRAPKDLVVVETHAPRAAQLAERFKVRVTGSTADAVVGADIVVIAVKPNVVDSVLADLSKADLDTGREQVLVSLAAGITTGHLESKLPAGFAVVRVMSNTPMLVGQGMSVLSPGRYADAEQLEVVGEMLEAVGKVVTVPETQMDAVTAVSGSGPAYFFLVVEAMIDAGVGLGLTREVATELVVQTMIGSAALIDESGQNVVDLRAAVTSPGGTTAAALRELERGALRSTFIEALQAAKRRSVEQGASSE</sequence>
<comment type="catalytic activity">
    <reaction evidence="4">
        <text>L-proline + NAD(+) = (S)-1-pyrroline-5-carboxylate + NADH + 2 H(+)</text>
        <dbReference type="Rhea" id="RHEA:14105"/>
        <dbReference type="ChEBI" id="CHEBI:15378"/>
        <dbReference type="ChEBI" id="CHEBI:17388"/>
        <dbReference type="ChEBI" id="CHEBI:57540"/>
        <dbReference type="ChEBI" id="CHEBI:57945"/>
        <dbReference type="ChEBI" id="CHEBI:60039"/>
        <dbReference type="EC" id="1.5.1.2"/>
    </reaction>
</comment>
<dbReference type="RefSeq" id="WP_067979458.1">
    <property type="nucleotide sequence ID" value="NZ_VMSD01000001.1"/>
</dbReference>
<gene>
    <name evidence="4" type="primary">proC</name>
    <name evidence="8" type="ORF">FNL39_101389</name>
</gene>
<dbReference type="PANTHER" id="PTHR11645">
    <property type="entry name" value="PYRROLINE-5-CARBOXYLATE REDUCTASE"/>
    <property type="match status" value="1"/>
</dbReference>
<reference evidence="8 9" key="1">
    <citation type="submission" date="2019-07" db="EMBL/GenBank/DDBJ databases">
        <title>Genomic Encyclopedia of Type Strains, Phase IV (KMG-IV): sequencing the most valuable type-strain genomes for metagenomic binning, comparative biology and taxonomic classification.</title>
        <authorList>
            <person name="Goeker M."/>
        </authorList>
    </citation>
    <scope>NUCLEOTIDE SEQUENCE [LARGE SCALE GENOMIC DNA]</scope>
    <source>
        <strain evidence="8 9">DSM 44831</strain>
    </source>
</reference>
<keyword evidence="2 4" id="KW-0521">NADP</keyword>
<dbReference type="InterPro" id="IPR000304">
    <property type="entry name" value="Pyrroline-COOH_reductase"/>
</dbReference>
<dbReference type="InterPro" id="IPR008927">
    <property type="entry name" value="6-PGluconate_DH-like_C_sf"/>
</dbReference>
<protein>
    <recommendedName>
        <fullName evidence="4 5">Pyrroline-5-carboxylate reductase</fullName>
        <shortName evidence="4">P5C reductase</shortName>
        <shortName evidence="4">P5CR</shortName>
        <ecNumber evidence="4 5">1.5.1.2</ecNumber>
    </recommendedName>
    <alternativeName>
        <fullName evidence="4">PCA reductase</fullName>
    </alternativeName>
</protein>
<comment type="similarity">
    <text evidence="1 4">Belongs to the pyrroline-5-carboxylate reductase family.</text>
</comment>
<keyword evidence="9" id="KW-1185">Reference proteome</keyword>
<dbReference type="NCBIfam" id="TIGR00112">
    <property type="entry name" value="proC"/>
    <property type="match status" value="1"/>
</dbReference>
<keyword evidence="4" id="KW-0641">Proline biosynthesis</keyword>
<organism evidence="8 9">
    <name type="scientific">Nocardia caishijiensis</name>
    <dbReference type="NCBI Taxonomy" id="184756"/>
    <lineage>
        <taxon>Bacteria</taxon>
        <taxon>Bacillati</taxon>
        <taxon>Actinomycetota</taxon>
        <taxon>Actinomycetes</taxon>
        <taxon>Mycobacteriales</taxon>
        <taxon>Nocardiaceae</taxon>
        <taxon>Nocardia</taxon>
    </lineage>
</organism>